<proteinExistence type="inferred from homology"/>
<evidence type="ECO:0000256" key="5">
    <source>
        <dbReference type="ARBA" id="ARBA00022725"/>
    </source>
</evidence>
<evidence type="ECO:0000313" key="11">
    <source>
        <dbReference type="EMBL" id="CAH1107951.1"/>
    </source>
</evidence>
<dbReference type="GO" id="GO:0005549">
    <property type="term" value="F:odorant binding"/>
    <property type="evidence" value="ECO:0007669"/>
    <property type="project" value="InterPro"/>
</dbReference>
<gene>
    <name evidence="11" type="ORF">PSYICH_LOCUS9433</name>
</gene>
<protein>
    <recommendedName>
        <fullName evidence="10">Odorant receptor</fullName>
    </recommendedName>
</protein>
<sequence>MVSTKREHVHMKYVKPFVIISGIWPLRVKGFAKFLYHIYFYTIFTFFLLNVGTVYITAKGVAAKGKPTEITDFTANAVFTTLLIFKVLTYKSKRVQEVLDLILKSEEDIFKKYNSEAKNIYMKNAADTQFLASIFIFQGVFVSSCAQIFPLIMTFMSKPDESGHVEKYYIVPNWEPFDKYKYYYTTFIIQLLYTCIAETYIVFGCAFFLSILKHITGQFKMLQYRFASIYEDAVNMSNMTGISFSEACNVLVKDCIRHHQDIIKLVEQIDKTFGKYIFIEYGFTSFGLSIVVLEFLLSNYGLTRSIFASNWFKIDISAQKLLVFVIMRAQKPLTLSIGPFRKLGVDSMIAANPDVVSQPKKQCRNVTIFL</sequence>
<name>A0A9P0D149_9CUCU</name>
<keyword evidence="2" id="KW-1003">Cell membrane</keyword>
<feature type="transmembrane region" description="Helical" evidence="10">
    <location>
        <begin position="278"/>
        <end position="297"/>
    </location>
</feature>
<dbReference type="GO" id="GO:0005886">
    <property type="term" value="C:plasma membrane"/>
    <property type="evidence" value="ECO:0007669"/>
    <property type="project" value="UniProtKB-SubCell"/>
</dbReference>
<evidence type="ECO:0000256" key="2">
    <source>
        <dbReference type="ARBA" id="ARBA00022475"/>
    </source>
</evidence>
<reference evidence="11" key="1">
    <citation type="submission" date="2022-01" db="EMBL/GenBank/DDBJ databases">
        <authorList>
            <person name="King R."/>
        </authorList>
    </citation>
    <scope>NUCLEOTIDE SEQUENCE</scope>
</reference>
<feature type="transmembrane region" description="Helical" evidence="10">
    <location>
        <begin position="70"/>
        <end position="88"/>
    </location>
</feature>
<evidence type="ECO:0000256" key="8">
    <source>
        <dbReference type="ARBA" id="ARBA00023170"/>
    </source>
</evidence>
<comment type="similarity">
    <text evidence="10">Belongs to the insect chemoreceptor superfamily. Heteromeric odorant receptor channel (TC 1.A.69) family.</text>
</comment>
<keyword evidence="7 10" id="KW-0472">Membrane</keyword>
<keyword evidence="12" id="KW-1185">Reference proteome</keyword>
<dbReference type="Pfam" id="PF02949">
    <property type="entry name" value="7tm_6"/>
    <property type="match status" value="2"/>
</dbReference>
<comment type="caution">
    <text evidence="10">Lacks conserved residue(s) required for the propagation of feature annotation.</text>
</comment>
<comment type="subcellular location">
    <subcellularLocation>
        <location evidence="1 10">Cell membrane</location>
        <topology evidence="1 10">Multi-pass membrane protein</topology>
    </subcellularLocation>
</comment>
<evidence type="ECO:0000256" key="9">
    <source>
        <dbReference type="ARBA" id="ARBA00023224"/>
    </source>
</evidence>
<dbReference type="PANTHER" id="PTHR21137:SF35">
    <property type="entry name" value="ODORANT RECEPTOR 19A-RELATED"/>
    <property type="match status" value="1"/>
</dbReference>
<dbReference type="OrthoDB" id="6744908at2759"/>
<dbReference type="InterPro" id="IPR004117">
    <property type="entry name" value="7tm6_olfct_rcpt"/>
</dbReference>
<feature type="transmembrane region" description="Helical" evidence="10">
    <location>
        <begin position="34"/>
        <end position="58"/>
    </location>
</feature>
<dbReference type="GO" id="GO:0007165">
    <property type="term" value="P:signal transduction"/>
    <property type="evidence" value="ECO:0007669"/>
    <property type="project" value="UniProtKB-KW"/>
</dbReference>
<organism evidence="11 12">
    <name type="scientific">Psylliodes chrysocephalus</name>
    <dbReference type="NCBI Taxonomy" id="3402493"/>
    <lineage>
        <taxon>Eukaryota</taxon>
        <taxon>Metazoa</taxon>
        <taxon>Ecdysozoa</taxon>
        <taxon>Arthropoda</taxon>
        <taxon>Hexapoda</taxon>
        <taxon>Insecta</taxon>
        <taxon>Pterygota</taxon>
        <taxon>Neoptera</taxon>
        <taxon>Endopterygota</taxon>
        <taxon>Coleoptera</taxon>
        <taxon>Polyphaga</taxon>
        <taxon>Cucujiformia</taxon>
        <taxon>Chrysomeloidea</taxon>
        <taxon>Chrysomelidae</taxon>
        <taxon>Galerucinae</taxon>
        <taxon>Alticini</taxon>
        <taxon>Psylliodes</taxon>
    </lineage>
</organism>
<keyword evidence="3 10" id="KW-0716">Sensory transduction</keyword>
<accession>A0A9P0D149</accession>
<evidence type="ECO:0000256" key="4">
    <source>
        <dbReference type="ARBA" id="ARBA00022692"/>
    </source>
</evidence>
<evidence type="ECO:0000256" key="10">
    <source>
        <dbReference type="RuleBase" id="RU351113"/>
    </source>
</evidence>
<keyword evidence="4 10" id="KW-0812">Transmembrane</keyword>
<dbReference type="EMBL" id="OV651815">
    <property type="protein sequence ID" value="CAH1107951.1"/>
    <property type="molecule type" value="Genomic_DNA"/>
</dbReference>
<keyword evidence="5 10" id="KW-0552">Olfaction</keyword>
<dbReference type="Proteomes" id="UP001153636">
    <property type="component" value="Chromosome 3"/>
</dbReference>
<keyword evidence="8 10" id="KW-0675">Receptor</keyword>
<evidence type="ECO:0000256" key="7">
    <source>
        <dbReference type="ARBA" id="ARBA00023136"/>
    </source>
</evidence>
<dbReference type="GO" id="GO:0004984">
    <property type="term" value="F:olfactory receptor activity"/>
    <property type="evidence" value="ECO:0007669"/>
    <property type="project" value="InterPro"/>
</dbReference>
<feature type="transmembrane region" description="Helical" evidence="10">
    <location>
        <begin position="182"/>
        <end position="212"/>
    </location>
</feature>
<evidence type="ECO:0000256" key="3">
    <source>
        <dbReference type="ARBA" id="ARBA00022606"/>
    </source>
</evidence>
<dbReference type="PANTHER" id="PTHR21137">
    <property type="entry name" value="ODORANT RECEPTOR"/>
    <property type="match status" value="1"/>
</dbReference>
<keyword evidence="6 10" id="KW-1133">Transmembrane helix</keyword>
<evidence type="ECO:0000256" key="1">
    <source>
        <dbReference type="ARBA" id="ARBA00004651"/>
    </source>
</evidence>
<keyword evidence="9 10" id="KW-0807">Transducer</keyword>
<evidence type="ECO:0000313" key="12">
    <source>
        <dbReference type="Proteomes" id="UP001153636"/>
    </source>
</evidence>
<feature type="transmembrane region" description="Helical" evidence="10">
    <location>
        <begin position="130"/>
        <end position="152"/>
    </location>
</feature>
<dbReference type="AlphaFoldDB" id="A0A9P0D149"/>
<evidence type="ECO:0000256" key="6">
    <source>
        <dbReference type="ARBA" id="ARBA00022989"/>
    </source>
</evidence>